<organism evidence="1 2">
    <name type="scientific">Grifola frondosa</name>
    <name type="common">Maitake</name>
    <name type="synonym">Polyporus frondosus</name>
    <dbReference type="NCBI Taxonomy" id="5627"/>
    <lineage>
        <taxon>Eukaryota</taxon>
        <taxon>Fungi</taxon>
        <taxon>Dikarya</taxon>
        <taxon>Basidiomycota</taxon>
        <taxon>Agaricomycotina</taxon>
        <taxon>Agaricomycetes</taxon>
        <taxon>Polyporales</taxon>
        <taxon>Grifolaceae</taxon>
        <taxon>Grifola</taxon>
    </lineage>
</organism>
<comment type="caution">
    <text evidence="1">The sequence shown here is derived from an EMBL/GenBank/DDBJ whole genome shotgun (WGS) entry which is preliminary data.</text>
</comment>
<gene>
    <name evidence="1" type="ORF">A0H81_06339</name>
</gene>
<evidence type="ECO:0000313" key="1">
    <source>
        <dbReference type="EMBL" id="OBZ74177.1"/>
    </source>
</evidence>
<accession>A0A1C7MC47</accession>
<proteinExistence type="predicted"/>
<reference evidence="1 2" key="1">
    <citation type="submission" date="2016-03" db="EMBL/GenBank/DDBJ databases">
        <title>Whole genome sequencing of Grifola frondosa 9006-11.</title>
        <authorList>
            <person name="Min B."/>
            <person name="Park H."/>
            <person name="Kim J.-G."/>
            <person name="Cho H."/>
            <person name="Oh Y.-L."/>
            <person name="Kong W.-S."/>
            <person name="Choi I.-G."/>
        </authorList>
    </citation>
    <scope>NUCLEOTIDE SEQUENCE [LARGE SCALE GENOMIC DNA]</scope>
    <source>
        <strain evidence="1 2">9006-11</strain>
    </source>
</reference>
<name>A0A1C7MC47_GRIFR</name>
<dbReference type="AlphaFoldDB" id="A0A1C7MC47"/>
<keyword evidence="2" id="KW-1185">Reference proteome</keyword>
<evidence type="ECO:0000313" key="2">
    <source>
        <dbReference type="Proteomes" id="UP000092993"/>
    </source>
</evidence>
<dbReference type="Proteomes" id="UP000092993">
    <property type="component" value="Unassembled WGS sequence"/>
</dbReference>
<dbReference type="EMBL" id="LUGG01000006">
    <property type="protein sequence ID" value="OBZ74177.1"/>
    <property type="molecule type" value="Genomic_DNA"/>
</dbReference>
<protein>
    <submittedName>
        <fullName evidence="1">Uncharacterized protein</fullName>
    </submittedName>
</protein>
<sequence>MRSASHPSFVPFVQSVFAYLRTRSPRFIAFPQSRRETRRMRTIPIADGVDSSQVMEGITMRFSSNIRRNMNAQRDEKCGEE</sequence>